<proteinExistence type="predicted"/>
<evidence type="ECO:0000313" key="1">
    <source>
        <dbReference type="EMBL" id="GAG22933.1"/>
    </source>
</evidence>
<reference evidence="1" key="1">
    <citation type="journal article" date="2014" name="Front. Microbiol.">
        <title>High frequency of phylogenetically diverse reductive dehalogenase-homologous genes in deep subseafloor sedimentary metagenomes.</title>
        <authorList>
            <person name="Kawai M."/>
            <person name="Futagami T."/>
            <person name="Toyoda A."/>
            <person name="Takaki Y."/>
            <person name="Nishi S."/>
            <person name="Hori S."/>
            <person name="Arai W."/>
            <person name="Tsubouchi T."/>
            <person name="Morono Y."/>
            <person name="Uchiyama I."/>
            <person name="Ito T."/>
            <person name="Fujiyama A."/>
            <person name="Inagaki F."/>
            <person name="Takami H."/>
        </authorList>
    </citation>
    <scope>NUCLEOTIDE SEQUENCE</scope>
    <source>
        <strain evidence="1">Expedition CK06-06</strain>
    </source>
</reference>
<protein>
    <submittedName>
        <fullName evidence="1">Uncharacterized protein</fullName>
    </submittedName>
</protein>
<sequence>MSDEPLYRQWRAEWQRQFALGERLEALAAKHPELPFVVNLGQGLAWVVLGETLPEFAGRVKLASSFLGSPDSVSEYVFGNGLPDLRATWKVDGMEIRVTSGSTEGCRLDPRHPGKVEIENARIHPACRAALQEIEDYEPAAAGEREGG</sequence>
<comment type="caution">
    <text evidence="1">The sequence shown here is derived from an EMBL/GenBank/DDBJ whole genome shotgun (WGS) entry which is preliminary data.</text>
</comment>
<name>X0WEH1_9ZZZZ</name>
<dbReference type="EMBL" id="BARS01031863">
    <property type="protein sequence ID" value="GAG22933.1"/>
    <property type="molecule type" value="Genomic_DNA"/>
</dbReference>
<accession>X0WEH1</accession>
<organism evidence="1">
    <name type="scientific">marine sediment metagenome</name>
    <dbReference type="NCBI Taxonomy" id="412755"/>
    <lineage>
        <taxon>unclassified sequences</taxon>
        <taxon>metagenomes</taxon>
        <taxon>ecological metagenomes</taxon>
    </lineage>
</organism>
<gene>
    <name evidence="1" type="ORF">S01H1_49519</name>
</gene>
<dbReference type="AlphaFoldDB" id="X0WEH1"/>